<name>A0ABD1DGR1_CULPP</name>
<evidence type="ECO:0000313" key="2">
    <source>
        <dbReference type="Proteomes" id="UP001562425"/>
    </source>
</evidence>
<dbReference type="Proteomes" id="UP001562425">
    <property type="component" value="Unassembled WGS sequence"/>
</dbReference>
<gene>
    <name evidence="1" type="ORF">pipiens_002315</name>
</gene>
<accession>A0ABD1DGR1</accession>
<proteinExistence type="predicted"/>
<dbReference type="AlphaFoldDB" id="A0ABD1DGR1"/>
<reference evidence="1 2" key="1">
    <citation type="submission" date="2024-05" db="EMBL/GenBank/DDBJ databases">
        <title>Culex pipiens pipiens assembly and annotation.</title>
        <authorList>
            <person name="Alout H."/>
            <person name="Durand T."/>
        </authorList>
    </citation>
    <scope>NUCLEOTIDE SEQUENCE [LARGE SCALE GENOMIC DNA]</scope>
    <source>
        <strain evidence="1">HA-2024</strain>
        <tissue evidence="1">Whole body</tissue>
    </source>
</reference>
<sequence>MDILAKTVDADVMQKFVGLQCDFQGCGKQIDGYVDELKAHYSYFFFKNGGKERGLHTGIIQSHCHHLQTKIKPEDREAKKTDACRQP</sequence>
<comment type="caution">
    <text evidence="1">The sequence shown here is derived from an EMBL/GenBank/DDBJ whole genome shotgun (WGS) entry which is preliminary data.</text>
</comment>
<dbReference type="EMBL" id="JBEHCU010005727">
    <property type="protein sequence ID" value="KAL1398891.1"/>
    <property type="molecule type" value="Genomic_DNA"/>
</dbReference>
<protein>
    <submittedName>
        <fullName evidence="1">Uncharacterized protein</fullName>
    </submittedName>
</protein>
<evidence type="ECO:0000313" key="1">
    <source>
        <dbReference type="EMBL" id="KAL1398891.1"/>
    </source>
</evidence>
<organism evidence="1 2">
    <name type="scientific">Culex pipiens pipiens</name>
    <name type="common">Northern house mosquito</name>
    <dbReference type="NCBI Taxonomy" id="38569"/>
    <lineage>
        <taxon>Eukaryota</taxon>
        <taxon>Metazoa</taxon>
        <taxon>Ecdysozoa</taxon>
        <taxon>Arthropoda</taxon>
        <taxon>Hexapoda</taxon>
        <taxon>Insecta</taxon>
        <taxon>Pterygota</taxon>
        <taxon>Neoptera</taxon>
        <taxon>Endopterygota</taxon>
        <taxon>Diptera</taxon>
        <taxon>Nematocera</taxon>
        <taxon>Culicoidea</taxon>
        <taxon>Culicidae</taxon>
        <taxon>Culicinae</taxon>
        <taxon>Culicini</taxon>
        <taxon>Culex</taxon>
        <taxon>Culex</taxon>
    </lineage>
</organism>
<keyword evidence="2" id="KW-1185">Reference proteome</keyword>